<sequence length="110" mass="11214">MLVLTLEDEGGEESGPRARDVLATRIGDLVHVHSPMPVVIILGGDAAETVISAVLHAHRLCSRLGVLMSVATPSAAARRALVAEAAVPGARLVVHARADIAIATAVTAAV</sequence>
<dbReference type="Proteomes" id="UP000645555">
    <property type="component" value="Unassembled WGS sequence"/>
</dbReference>
<keyword evidence="2" id="KW-1185">Reference proteome</keyword>
<reference evidence="1" key="1">
    <citation type="journal article" date="2014" name="Int. J. Syst. Evol. Microbiol.">
        <title>Complete genome sequence of Corynebacterium casei LMG S-19264T (=DSM 44701T), isolated from a smear-ripened cheese.</title>
        <authorList>
            <consortium name="US DOE Joint Genome Institute (JGI-PGF)"/>
            <person name="Walter F."/>
            <person name="Albersmeier A."/>
            <person name="Kalinowski J."/>
            <person name="Ruckert C."/>
        </authorList>
    </citation>
    <scope>NUCLEOTIDE SEQUENCE</scope>
    <source>
        <strain evidence="1">JCM 4956</strain>
    </source>
</reference>
<name>A0A918U193_9ACTN</name>
<dbReference type="EMBL" id="BMWD01000023">
    <property type="protein sequence ID" value="GGX81052.1"/>
    <property type="molecule type" value="Genomic_DNA"/>
</dbReference>
<comment type="caution">
    <text evidence="1">The sequence shown here is derived from an EMBL/GenBank/DDBJ whole genome shotgun (WGS) entry which is preliminary data.</text>
</comment>
<evidence type="ECO:0000313" key="1">
    <source>
        <dbReference type="EMBL" id="GGX81052.1"/>
    </source>
</evidence>
<evidence type="ECO:0000313" key="2">
    <source>
        <dbReference type="Proteomes" id="UP000645555"/>
    </source>
</evidence>
<reference evidence="1" key="2">
    <citation type="submission" date="2020-09" db="EMBL/GenBank/DDBJ databases">
        <authorList>
            <person name="Sun Q."/>
            <person name="Ohkuma M."/>
        </authorList>
    </citation>
    <scope>NUCLEOTIDE SEQUENCE</scope>
    <source>
        <strain evidence="1">JCM 4956</strain>
    </source>
</reference>
<dbReference type="AlphaFoldDB" id="A0A918U193"/>
<accession>A0A918U193</accession>
<proteinExistence type="predicted"/>
<protein>
    <submittedName>
        <fullName evidence="1">Uncharacterized protein</fullName>
    </submittedName>
</protein>
<organism evidence="1 2">
    <name type="scientific">Streptomyces fructofermentans</name>
    <dbReference type="NCBI Taxonomy" id="152141"/>
    <lineage>
        <taxon>Bacteria</taxon>
        <taxon>Bacillati</taxon>
        <taxon>Actinomycetota</taxon>
        <taxon>Actinomycetes</taxon>
        <taxon>Kitasatosporales</taxon>
        <taxon>Streptomycetaceae</taxon>
        <taxon>Streptomyces</taxon>
    </lineage>
</organism>
<gene>
    <name evidence="1" type="ORF">GCM10010515_55740</name>
</gene>